<protein>
    <submittedName>
        <fullName evidence="2">Uncharacterized protein</fullName>
    </submittedName>
</protein>
<feature type="region of interest" description="Disordered" evidence="1">
    <location>
        <begin position="14"/>
        <end position="44"/>
    </location>
</feature>
<evidence type="ECO:0000313" key="3">
    <source>
        <dbReference type="Proteomes" id="UP000192520"/>
    </source>
</evidence>
<dbReference type="AlphaFoldDB" id="A0A1W9NWR1"/>
<evidence type="ECO:0000313" key="2">
    <source>
        <dbReference type="EMBL" id="OQX50585.1"/>
    </source>
</evidence>
<comment type="caution">
    <text evidence="2">The sequence shown here is derived from an EMBL/GenBank/DDBJ whole genome shotgun (WGS) entry which is preliminary data.</text>
</comment>
<proteinExistence type="predicted"/>
<name>A0A1W9NWR1_UNCC3</name>
<reference evidence="3" key="1">
    <citation type="submission" date="2017-03" db="EMBL/GenBank/DDBJ databases">
        <title>Novel pathways for hydrocarbon cycling and metabolic interdependencies in hydrothermal sediment communities.</title>
        <authorList>
            <person name="Dombrowski N."/>
            <person name="Seitz K."/>
            <person name="Teske A."/>
            <person name="Baker B."/>
        </authorList>
    </citation>
    <scope>NUCLEOTIDE SEQUENCE [LARGE SCALE GENOMIC DNA]</scope>
</reference>
<sequence>MSKIQRILRIEPRPAFPPAFSGQSKQAKIPSPRPPFRPPRTRLSADREGDLWTSRFQVFLIRQGRIARLRQVWRQILLIYL</sequence>
<organism evidence="2 3">
    <name type="scientific">candidate division CPR3 bacterium 4484_211</name>
    <dbReference type="NCBI Taxonomy" id="1968527"/>
    <lineage>
        <taxon>Bacteria</taxon>
        <taxon>Bacteria division CPR3</taxon>
    </lineage>
</organism>
<dbReference type="Proteomes" id="UP000192520">
    <property type="component" value="Unassembled WGS sequence"/>
</dbReference>
<accession>A0A1W9NWR1</accession>
<dbReference type="EMBL" id="MZGJ01000030">
    <property type="protein sequence ID" value="OQX50585.1"/>
    <property type="molecule type" value="Genomic_DNA"/>
</dbReference>
<gene>
    <name evidence="2" type="ORF">B5M47_03710</name>
</gene>
<evidence type="ECO:0000256" key="1">
    <source>
        <dbReference type="SAM" id="MobiDB-lite"/>
    </source>
</evidence>